<proteinExistence type="predicted"/>
<organism evidence="1 2">
    <name type="scientific">Laribacter hongkongensis</name>
    <dbReference type="NCBI Taxonomy" id="168471"/>
    <lineage>
        <taxon>Bacteria</taxon>
        <taxon>Pseudomonadati</taxon>
        <taxon>Pseudomonadota</taxon>
        <taxon>Betaproteobacteria</taxon>
        <taxon>Neisseriales</taxon>
        <taxon>Aquaspirillaceae</taxon>
        <taxon>Laribacter</taxon>
    </lineage>
</organism>
<dbReference type="AlphaFoldDB" id="A0ABD4STC3"/>
<gene>
    <name evidence="1" type="ORF">LH440_09050</name>
</gene>
<sequence length="490" mass="53978">MSKNSQTFIAGQGWAVPALAQLLEVENEEALLQPVCPVTGIPVWSVVRNQFFRLVMSDLLYSTQPLLSTTDCLPRARIVRAALRSIAHNLAQPPQRASLLIRATGVGLIERDGRSFNRYTDYFAGAATGGAWSYEDLASWDWPTLPRNGGVSYTTAAFAVIRLCTQFGVSTAQRALAQQVVGLAVSRAERLLDWTPGTERRAWLEKHAARRLAALPLQRATMRGWLRRVRPALFLVEEGCYGQMAAFNAAAREQGVLVAEFQHGSVTVGHDVYNVAPALAASAAYRRGLPDVFLGYGSWWNEQFNLPLDKRVIGNPHREAILQTMTARNDGLRRVLILGDGRELQAHLDLCRALVTRLPAGWEVLFRPHPEERRAVLAMDGAAFAGFGLDRESDIYASLAQSEAVVAELSTGLFEGVGLARRIFVWDTPKSRFGLPNHPFARFSDAAALATALQVPQEGDLAPEQRESIWASDWRTRFSEFLAACGASPQ</sequence>
<evidence type="ECO:0000313" key="1">
    <source>
        <dbReference type="EMBL" id="MCG9026044.1"/>
    </source>
</evidence>
<evidence type="ECO:0000313" key="2">
    <source>
        <dbReference type="Proteomes" id="UP001200247"/>
    </source>
</evidence>
<accession>A0ABD4STC3</accession>
<dbReference type="EMBL" id="JAJAXM010000014">
    <property type="protein sequence ID" value="MCG9026044.1"/>
    <property type="molecule type" value="Genomic_DNA"/>
</dbReference>
<protein>
    <submittedName>
        <fullName evidence="1">Uncharacterized protein</fullName>
    </submittedName>
</protein>
<comment type="caution">
    <text evidence="1">The sequence shown here is derived from an EMBL/GenBank/DDBJ whole genome shotgun (WGS) entry which is preliminary data.</text>
</comment>
<name>A0ABD4STC3_9NEIS</name>
<dbReference type="Proteomes" id="UP001200247">
    <property type="component" value="Unassembled WGS sequence"/>
</dbReference>
<reference evidence="1 2" key="1">
    <citation type="submission" date="2021-10" db="EMBL/GenBank/DDBJ databases">
        <title>Whole-genome sequencing analysis of Laribacter hongkongensis: virulence gene profiles, carbohydrate-active enzyme prediction, and antimicrobial resistance characterization.</title>
        <authorList>
            <person name="Yuan P."/>
            <person name="Zhan Y."/>
            <person name="Chen D."/>
        </authorList>
    </citation>
    <scope>NUCLEOTIDE SEQUENCE [LARGE SCALE GENOMIC DNA]</scope>
    <source>
        <strain evidence="1 2">W67</strain>
    </source>
</reference>
<dbReference type="RefSeq" id="WP_239878699.1">
    <property type="nucleotide sequence ID" value="NZ_JAJAXM010000014.1"/>
</dbReference>